<dbReference type="AlphaFoldDB" id="A0A224Y0A9"/>
<dbReference type="EMBL" id="GFTR01002076">
    <property type="protein sequence ID" value="JAW14350.1"/>
    <property type="molecule type" value="Transcribed_RNA"/>
</dbReference>
<name>A0A224Y0A9_9HEMI</name>
<sequence>MWTLNYNLGRLTLLVVIITNLVFSFPSDIKYEASREKRDLNAIQETLKKTLNPQPILDTITQAEMCCNNVQHVIGKKFVDTYEQISQVLSNVLQLPKQKISIISKGVTDVLDQLGGKLVGLYK</sequence>
<accession>A0A224Y0A9</accession>
<evidence type="ECO:0000313" key="1">
    <source>
        <dbReference type="EMBL" id="JAW14350.1"/>
    </source>
</evidence>
<organism evidence="1">
    <name type="scientific">Panstrongylus lignarius</name>
    <dbReference type="NCBI Taxonomy" id="156445"/>
    <lineage>
        <taxon>Eukaryota</taxon>
        <taxon>Metazoa</taxon>
        <taxon>Ecdysozoa</taxon>
        <taxon>Arthropoda</taxon>
        <taxon>Hexapoda</taxon>
        <taxon>Insecta</taxon>
        <taxon>Pterygota</taxon>
        <taxon>Neoptera</taxon>
        <taxon>Paraneoptera</taxon>
        <taxon>Hemiptera</taxon>
        <taxon>Heteroptera</taxon>
        <taxon>Panheteroptera</taxon>
        <taxon>Cimicomorpha</taxon>
        <taxon>Reduviidae</taxon>
        <taxon>Triatominae</taxon>
        <taxon>Panstrongylus</taxon>
    </lineage>
</organism>
<protein>
    <submittedName>
        <fullName evidence="1">Putative secreted protein</fullName>
    </submittedName>
</protein>
<reference evidence="1" key="1">
    <citation type="journal article" date="2018" name="PLoS Negl. Trop. Dis.">
        <title>An insight into the salivary gland and fat body transcriptome of Panstrongylus lignarius (Hemiptera: Heteroptera), the main vector of Chagas disease in Peru.</title>
        <authorList>
            <person name="Nevoa J.C."/>
            <person name="Mendes M.T."/>
            <person name="da Silva M.V."/>
            <person name="Soares S.C."/>
            <person name="Oliveira C.J.F."/>
            <person name="Ribeiro J.M.C."/>
        </authorList>
    </citation>
    <scope>NUCLEOTIDE SEQUENCE</scope>
</reference>
<proteinExistence type="predicted"/>